<dbReference type="Proteomes" id="UP000836841">
    <property type="component" value="Unassembled WGS sequence"/>
</dbReference>
<organism evidence="1 2">
    <name type="scientific">Thlaspi arvense</name>
    <name type="common">Field penny-cress</name>
    <dbReference type="NCBI Taxonomy" id="13288"/>
    <lineage>
        <taxon>Eukaryota</taxon>
        <taxon>Viridiplantae</taxon>
        <taxon>Streptophyta</taxon>
        <taxon>Embryophyta</taxon>
        <taxon>Tracheophyta</taxon>
        <taxon>Spermatophyta</taxon>
        <taxon>Magnoliopsida</taxon>
        <taxon>eudicotyledons</taxon>
        <taxon>Gunneridae</taxon>
        <taxon>Pentapetalae</taxon>
        <taxon>rosids</taxon>
        <taxon>malvids</taxon>
        <taxon>Brassicales</taxon>
        <taxon>Brassicaceae</taxon>
        <taxon>Thlaspideae</taxon>
        <taxon>Thlaspi</taxon>
    </lineage>
</organism>
<gene>
    <name evidence="1" type="ORF">TAV2_LOCUS4586</name>
</gene>
<evidence type="ECO:0000313" key="1">
    <source>
        <dbReference type="EMBL" id="CAH2041887.1"/>
    </source>
</evidence>
<comment type="caution">
    <text evidence="1">The sequence shown here is derived from an EMBL/GenBank/DDBJ whole genome shotgun (WGS) entry which is preliminary data.</text>
</comment>
<dbReference type="EMBL" id="CAJVSB020000138">
    <property type="protein sequence ID" value="CAH2041887.1"/>
    <property type="molecule type" value="Genomic_DNA"/>
</dbReference>
<sequence length="147" mass="16759">MKNLTTSILDFVARALAMNSEDMKQLFEDSKYELLSTLPATRARVLSFLKCRHAITYMVLQIVRYGAYRSVEHRAIVNSRKERPSIATFYNPNYGGDLGPAPCLITSQTPALDRRNRVAEYFKGLFARALDGKSCLDLMKIEEEFIN</sequence>
<dbReference type="AlphaFoldDB" id="A0AAU9RLI0"/>
<evidence type="ECO:0008006" key="3">
    <source>
        <dbReference type="Google" id="ProtNLM"/>
    </source>
</evidence>
<evidence type="ECO:0000313" key="2">
    <source>
        <dbReference type="Proteomes" id="UP000836841"/>
    </source>
</evidence>
<protein>
    <recommendedName>
        <fullName evidence="3">Isopenicillin N synthase-like Fe(2+) 2OG dioxygenase domain-containing protein</fullName>
    </recommendedName>
</protein>
<reference evidence="1 2" key="1">
    <citation type="submission" date="2022-03" db="EMBL/GenBank/DDBJ databases">
        <authorList>
            <person name="Nunn A."/>
            <person name="Chopra R."/>
            <person name="Nunn A."/>
            <person name="Contreras Garrido A."/>
        </authorList>
    </citation>
    <scope>NUCLEOTIDE SEQUENCE [LARGE SCALE GENOMIC DNA]</scope>
</reference>
<keyword evidence="2" id="KW-1185">Reference proteome</keyword>
<proteinExistence type="predicted"/>
<dbReference type="Gene3D" id="2.60.120.330">
    <property type="entry name" value="B-lactam Antibiotic, Isopenicillin N Synthase, Chain"/>
    <property type="match status" value="1"/>
</dbReference>
<name>A0AAU9RLI0_THLAR</name>
<dbReference type="SUPFAM" id="SSF51197">
    <property type="entry name" value="Clavaminate synthase-like"/>
    <property type="match status" value="1"/>
</dbReference>
<dbReference type="InterPro" id="IPR027443">
    <property type="entry name" value="IPNS-like_sf"/>
</dbReference>
<accession>A0AAU9RLI0</accession>